<evidence type="ECO:0000256" key="2">
    <source>
        <dbReference type="ARBA" id="ARBA00004123"/>
    </source>
</evidence>
<sequence>MTTAKRQGEQLSDFGVCEKDRSPEVKAHSDLLSKSGLTMSGDEQASSSIPTAGGDPHRHRRKRNRPVQYRPTDSFDVQPSIATGGFTHGLSTPPSNFQHHCITLPSEITSTIRQAKKPGSGVNDQGCEGTVPSVDDPDPAKPVNLMGIMDIHKTIARQLEQASSFANSEHQPCPFCSYVFSSVAFLARHLKYRHGINLEMQVDLPPDTTEPSGQTPYQPTPNADQDPSLNLVSASASLNCSNRGQRNTEELLQPSLMNGDGNIESWSNLSIHTPEVSKSEVKGQRSEISNKLLDRLGPPMFRQVAVDSQPGQPIIVCDKCTRAFTTKEDLEQHQQVHNVAKAYQCQHCHKLFQNPSSLKKHTRLHTDGKIYACEYCDKSFAAAAYLKTHLRLHTKQKPFVCRHCGKAFAASGTLISHERIHINDKPYGCEFCGKRFRQGSHLNRHKIIHTNLKPHVCSKCSRAFADVANLRRHERIHNQDNPNVCAECGKSFINLSSLKKHERLHTNEKPYVCRHCSKPFASSGNLISHERTHTNERPYVCKECGKAFTQSSHLKAHMGTHSMDTLYVCKHCGRGFTQRSTLCVHERIHLNKKPYTCKICDRAFTQSSTLKAHIRTHTKEKAHICKVCGKAFSARGNLRTHELIHTDEKPFKCEMCTKAFKQGSTLRAHERTHTNERPYVCRACGKTFADGSNLKAHILRIHSGGNSPGLGLVPGGLLGTNR</sequence>
<evidence type="ECO:0000256" key="8">
    <source>
        <dbReference type="ARBA" id="ARBA00023015"/>
    </source>
</evidence>
<dbReference type="FunFam" id="3.30.160.60:FF:001182">
    <property type="entry name" value="Zinc finger, C2H2 type"/>
    <property type="match status" value="1"/>
</dbReference>
<feature type="domain" description="C2H2-type" evidence="14">
    <location>
        <begin position="483"/>
        <end position="510"/>
    </location>
</feature>
<keyword evidence="9" id="KW-0238">DNA-binding</keyword>
<dbReference type="SUPFAM" id="SSF57667">
    <property type="entry name" value="beta-beta-alpha zinc fingers"/>
    <property type="match status" value="7"/>
</dbReference>
<feature type="domain" description="C2H2-type" evidence="14">
    <location>
        <begin position="539"/>
        <end position="566"/>
    </location>
</feature>
<dbReference type="FunFam" id="3.30.160.60:FF:001498">
    <property type="entry name" value="Zinc finger protein 404"/>
    <property type="match status" value="1"/>
</dbReference>
<evidence type="ECO:0000256" key="10">
    <source>
        <dbReference type="ARBA" id="ARBA00023163"/>
    </source>
</evidence>
<comment type="similarity">
    <text evidence="3">Belongs to the krueppel C2H2-type zinc-finger protein family.</text>
</comment>
<dbReference type="GO" id="GO:0000978">
    <property type="term" value="F:RNA polymerase II cis-regulatory region sequence-specific DNA binding"/>
    <property type="evidence" value="ECO:0007669"/>
    <property type="project" value="TreeGrafter"/>
</dbReference>
<feature type="domain" description="C2H2-type" evidence="14">
    <location>
        <begin position="651"/>
        <end position="678"/>
    </location>
</feature>
<feature type="domain" description="C2H2-type" evidence="14">
    <location>
        <begin position="455"/>
        <end position="482"/>
    </location>
</feature>
<name>A0A8B7ZUJ9_ACAPL</name>
<dbReference type="KEGG" id="aplc:110988186"/>
<dbReference type="GO" id="GO:0008270">
    <property type="term" value="F:zinc ion binding"/>
    <property type="evidence" value="ECO:0007669"/>
    <property type="project" value="UniProtKB-KW"/>
</dbReference>
<feature type="domain" description="C2H2-type" evidence="14">
    <location>
        <begin position="511"/>
        <end position="538"/>
    </location>
</feature>
<dbReference type="FunFam" id="3.30.160.60:FF:000621">
    <property type="entry name" value="FLT3-interacting zinc finger 1"/>
    <property type="match status" value="1"/>
</dbReference>
<evidence type="ECO:0000256" key="1">
    <source>
        <dbReference type="ARBA" id="ARBA00003767"/>
    </source>
</evidence>
<dbReference type="PROSITE" id="PS00028">
    <property type="entry name" value="ZINC_FINGER_C2H2_1"/>
    <property type="match status" value="15"/>
</dbReference>
<dbReference type="PANTHER" id="PTHR24384">
    <property type="entry name" value="FINGER PUTATIVE TRANSCRIPTION FACTOR FAMILY-RELATED"/>
    <property type="match status" value="1"/>
</dbReference>
<evidence type="ECO:0000256" key="13">
    <source>
        <dbReference type="SAM" id="MobiDB-lite"/>
    </source>
</evidence>
<dbReference type="PROSITE" id="PS50157">
    <property type="entry name" value="ZINC_FINGER_C2H2_2"/>
    <property type="match status" value="14"/>
</dbReference>
<keyword evidence="7" id="KW-0862">Zinc</keyword>
<dbReference type="Gene3D" id="3.30.160.60">
    <property type="entry name" value="Classic Zinc Finger"/>
    <property type="match status" value="13"/>
</dbReference>
<dbReference type="GeneID" id="110988186"/>
<dbReference type="OrthoDB" id="8117402at2759"/>
<evidence type="ECO:0000259" key="14">
    <source>
        <dbReference type="PROSITE" id="PS50157"/>
    </source>
</evidence>
<dbReference type="AlphaFoldDB" id="A0A8B7ZUJ9"/>
<evidence type="ECO:0000256" key="9">
    <source>
        <dbReference type="ARBA" id="ARBA00023125"/>
    </source>
</evidence>
<feature type="region of interest" description="Disordered" evidence="13">
    <location>
        <begin position="1"/>
        <end position="78"/>
    </location>
</feature>
<keyword evidence="11" id="KW-0539">Nucleus</keyword>
<feature type="domain" description="C2H2-type" evidence="14">
    <location>
        <begin position="343"/>
        <end position="370"/>
    </location>
</feature>
<organism evidence="15 16">
    <name type="scientific">Acanthaster planci</name>
    <name type="common">Crown-of-thorns starfish</name>
    <dbReference type="NCBI Taxonomy" id="133434"/>
    <lineage>
        <taxon>Eukaryota</taxon>
        <taxon>Metazoa</taxon>
        <taxon>Echinodermata</taxon>
        <taxon>Eleutherozoa</taxon>
        <taxon>Asterozoa</taxon>
        <taxon>Asteroidea</taxon>
        <taxon>Valvatacea</taxon>
        <taxon>Valvatida</taxon>
        <taxon>Acanthasteridae</taxon>
        <taxon>Acanthaster</taxon>
    </lineage>
</organism>
<accession>A0A8B7ZUJ9</accession>
<evidence type="ECO:0000313" key="15">
    <source>
        <dbReference type="Proteomes" id="UP000694845"/>
    </source>
</evidence>
<feature type="region of interest" description="Disordered" evidence="13">
    <location>
        <begin position="202"/>
        <end position="226"/>
    </location>
</feature>
<dbReference type="GO" id="GO:0005634">
    <property type="term" value="C:nucleus"/>
    <property type="evidence" value="ECO:0007669"/>
    <property type="project" value="UniProtKB-SubCell"/>
</dbReference>
<evidence type="ECO:0000256" key="6">
    <source>
        <dbReference type="ARBA" id="ARBA00022771"/>
    </source>
</evidence>
<reference evidence="16" key="1">
    <citation type="submission" date="2025-08" db="UniProtKB">
        <authorList>
            <consortium name="RefSeq"/>
        </authorList>
    </citation>
    <scope>IDENTIFICATION</scope>
</reference>
<dbReference type="InterPro" id="IPR013087">
    <property type="entry name" value="Znf_C2H2_type"/>
</dbReference>
<gene>
    <name evidence="16" type="primary">LOC110988186</name>
</gene>
<dbReference type="FunFam" id="3.30.160.60:FF:000110">
    <property type="entry name" value="Zinc finger protein-like"/>
    <property type="match status" value="1"/>
</dbReference>
<dbReference type="PANTHER" id="PTHR24384:SF247">
    <property type="entry name" value="ZINC FINGER PROTEIN 977"/>
    <property type="match status" value="1"/>
</dbReference>
<evidence type="ECO:0000256" key="7">
    <source>
        <dbReference type="ARBA" id="ARBA00022833"/>
    </source>
</evidence>
<feature type="domain" description="C2H2-type" evidence="14">
    <location>
        <begin position="371"/>
        <end position="398"/>
    </location>
</feature>
<dbReference type="FunFam" id="3.30.160.60:FF:000005">
    <property type="entry name" value="Zinc finger protein 14 homolog"/>
    <property type="match status" value="1"/>
</dbReference>
<dbReference type="SMART" id="SM00355">
    <property type="entry name" value="ZnF_C2H2"/>
    <property type="match status" value="15"/>
</dbReference>
<dbReference type="FunFam" id="3.30.160.60:FF:000202">
    <property type="entry name" value="Zinc finger protein 574"/>
    <property type="match status" value="1"/>
</dbReference>
<dbReference type="InterPro" id="IPR050752">
    <property type="entry name" value="C2H2-ZF_domain"/>
</dbReference>
<keyword evidence="4" id="KW-0479">Metal-binding</keyword>
<dbReference type="FunFam" id="3.30.160.60:FF:000325">
    <property type="entry name" value="ZFP90 zinc finger protein"/>
    <property type="match status" value="1"/>
</dbReference>
<feature type="domain" description="C2H2-type" evidence="14">
    <location>
        <begin position="399"/>
        <end position="426"/>
    </location>
</feature>
<dbReference type="GO" id="GO:0032502">
    <property type="term" value="P:developmental process"/>
    <property type="evidence" value="ECO:0007669"/>
    <property type="project" value="UniProtKB-ARBA"/>
</dbReference>
<comment type="subcellular location">
    <subcellularLocation>
        <location evidence="2">Nucleus</location>
    </subcellularLocation>
</comment>
<dbReference type="RefSeq" id="XP_022107181.1">
    <property type="nucleotide sequence ID" value="XM_022251489.1"/>
</dbReference>
<dbReference type="GO" id="GO:0000981">
    <property type="term" value="F:DNA-binding transcription factor activity, RNA polymerase II-specific"/>
    <property type="evidence" value="ECO:0007669"/>
    <property type="project" value="TreeGrafter"/>
</dbReference>
<comment type="function">
    <text evidence="1">May be involved in transcriptional regulation.</text>
</comment>
<dbReference type="FunFam" id="3.30.160.60:FF:000478">
    <property type="entry name" value="Zinc finger protein 133"/>
    <property type="match status" value="1"/>
</dbReference>
<protein>
    <submittedName>
        <fullName evidence="16">Zinc finger protein 345-like</fullName>
    </submittedName>
</protein>
<keyword evidence="8" id="KW-0805">Transcription regulation</keyword>
<evidence type="ECO:0000313" key="16">
    <source>
        <dbReference type="RefSeq" id="XP_022107181.1"/>
    </source>
</evidence>
<feature type="domain" description="C2H2-type" evidence="14">
    <location>
        <begin position="567"/>
        <end position="594"/>
    </location>
</feature>
<feature type="domain" description="C2H2-type" evidence="14">
    <location>
        <begin position="679"/>
        <end position="707"/>
    </location>
</feature>
<dbReference type="FunFam" id="3.30.160.60:FF:000290">
    <property type="entry name" value="Zinc finger protein 697 isoform X1"/>
    <property type="match status" value="1"/>
</dbReference>
<feature type="compositionally biased region" description="Polar residues" evidence="13">
    <location>
        <begin position="209"/>
        <end position="226"/>
    </location>
</feature>
<dbReference type="FunFam" id="3.30.160.60:FF:002343">
    <property type="entry name" value="Zinc finger protein 33A"/>
    <property type="match status" value="1"/>
</dbReference>
<dbReference type="OMA" id="HNQDNPN"/>
<proteinExistence type="inferred from homology"/>
<feature type="domain" description="C2H2-type" evidence="14">
    <location>
        <begin position="623"/>
        <end position="650"/>
    </location>
</feature>
<dbReference type="Pfam" id="PF00096">
    <property type="entry name" value="zf-C2H2"/>
    <property type="match status" value="14"/>
</dbReference>
<keyword evidence="10" id="KW-0804">Transcription</keyword>
<feature type="domain" description="C2H2-type" evidence="14">
    <location>
        <begin position="595"/>
        <end position="622"/>
    </location>
</feature>
<feature type="domain" description="C2H2-type" evidence="14">
    <location>
        <begin position="315"/>
        <end position="342"/>
    </location>
</feature>
<evidence type="ECO:0000256" key="12">
    <source>
        <dbReference type="PROSITE-ProRule" id="PRU00042"/>
    </source>
</evidence>
<evidence type="ECO:0000256" key="5">
    <source>
        <dbReference type="ARBA" id="ARBA00022737"/>
    </source>
</evidence>
<dbReference type="FunFam" id="3.30.160.60:FF:000003">
    <property type="entry name" value="Zinc finger protein 3 homolog"/>
    <property type="match status" value="1"/>
</dbReference>
<keyword evidence="15" id="KW-1185">Reference proteome</keyword>
<dbReference type="InterPro" id="IPR036236">
    <property type="entry name" value="Znf_C2H2_sf"/>
</dbReference>
<evidence type="ECO:0000256" key="3">
    <source>
        <dbReference type="ARBA" id="ARBA00006991"/>
    </source>
</evidence>
<evidence type="ECO:0000256" key="11">
    <source>
        <dbReference type="ARBA" id="ARBA00023242"/>
    </source>
</evidence>
<dbReference type="Proteomes" id="UP000694845">
    <property type="component" value="Unplaced"/>
</dbReference>
<feature type="compositionally biased region" description="Polar residues" evidence="13">
    <location>
        <begin position="35"/>
        <end position="50"/>
    </location>
</feature>
<feature type="domain" description="C2H2-type" evidence="14">
    <location>
        <begin position="427"/>
        <end position="454"/>
    </location>
</feature>
<keyword evidence="6 12" id="KW-0863">Zinc-finger</keyword>
<keyword evidence="5" id="KW-0677">Repeat</keyword>
<feature type="compositionally biased region" description="Basic and acidic residues" evidence="13">
    <location>
        <begin position="16"/>
        <end position="31"/>
    </location>
</feature>
<dbReference type="FunFam" id="3.30.160.60:FF:001009">
    <property type="entry name" value="Zinc finger protein 26"/>
    <property type="match status" value="1"/>
</dbReference>
<evidence type="ECO:0000256" key="4">
    <source>
        <dbReference type="ARBA" id="ARBA00022723"/>
    </source>
</evidence>